<evidence type="ECO:0000256" key="2">
    <source>
        <dbReference type="ARBA" id="ARBA00022692"/>
    </source>
</evidence>
<evidence type="ECO:0000313" key="8">
    <source>
        <dbReference type="Proteomes" id="UP000006315"/>
    </source>
</evidence>
<evidence type="ECO:0000256" key="3">
    <source>
        <dbReference type="ARBA" id="ARBA00022989"/>
    </source>
</evidence>
<dbReference type="GO" id="GO:0016020">
    <property type="term" value="C:membrane"/>
    <property type="evidence" value="ECO:0007669"/>
    <property type="project" value="UniProtKB-SubCell"/>
</dbReference>
<feature type="transmembrane region" description="Helical" evidence="5">
    <location>
        <begin position="87"/>
        <end position="106"/>
    </location>
</feature>
<feature type="transmembrane region" description="Helical" evidence="5">
    <location>
        <begin position="265"/>
        <end position="281"/>
    </location>
</feature>
<dbReference type="PANTHER" id="PTHR37422:SF13">
    <property type="entry name" value="LIPOPOLYSACCHARIDE BIOSYNTHESIS PROTEIN PA4999-RELATED"/>
    <property type="match status" value="1"/>
</dbReference>
<feature type="transmembrane region" description="Helical" evidence="5">
    <location>
        <begin position="181"/>
        <end position="203"/>
    </location>
</feature>
<keyword evidence="4 5" id="KW-0472">Membrane</keyword>
<feature type="transmembrane region" description="Helical" evidence="5">
    <location>
        <begin position="287"/>
        <end position="303"/>
    </location>
</feature>
<dbReference type="EMBL" id="AJLR01000152">
    <property type="protein sequence ID" value="EKN62798.1"/>
    <property type="molecule type" value="Genomic_DNA"/>
</dbReference>
<dbReference type="Proteomes" id="UP000006315">
    <property type="component" value="Unassembled WGS sequence"/>
</dbReference>
<dbReference type="Pfam" id="PF04932">
    <property type="entry name" value="Wzy_C"/>
    <property type="match status" value="1"/>
</dbReference>
<dbReference type="InterPro" id="IPR007016">
    <property type="entry name" value="O-antigen_ligase-rel_domated"/>
</dbReference>
<evidence type="ECO:0000256" key="4">
    <source>
        <dbReference type="ARBA" id="ARBA00023136"/>
    </source>
</evidence>
<name>K6D405_SCHAZ</name>
<evidence type="ECO:0000313" key="7">
    <source>
        <dbReference type="EMBL" id="EKN62798.1"/>
    </source>
</evidence>
<feature type="domain" description="O-antigen ligase-related" evidence="6">
    <location>
        <begin position="271"/>
        <end position="501"/>
    </location>
</feature>
<keyword evidence="3 5" id="KW-1133">Transmembrane helix</keyword>
<feature type="transmembrane region" description="Helical" evidence="5">
    <location>
        <begin position="155"/>
        <end position="174"/>
    </location>
</feature>
<feature type="transmembrane region" description="Helical" evidence="5">
    <location>
        <begin position="118"/>
        <end position="140"/>
    </location>
</feature>
<dbReference type="AlphaFoldDB" id="K6D405"/>
<proteinExistence type="predicted"/>
<dbReference type="RefSeq" id="WP_003333309.1">
    <property type="nucleotide sequence ID" value="NZ_AJLR01000152.1"/>
</dbReference>
<feature type="transmembrane region" description="Helical" evidence="5">
    <location>
        <begin position="43"/>
        <end position="59"/>
    </location>
</feature>
<evidence type="ECO:0000259" key="6">
    <source>
        <dbReference type="Pfam" id="PF04932"/>
    </source>
</evidence>
<comment type="caution">
    <text evidence="7">The sequence shown here is derived from an EMBL/GenBank/DDBJ whole genome shotgun (WGS) entry which is preliminary data.</text>
</comment>
<keyword evidence="2 5" id="KW-0812">Transmembrane</keyword>
<accession>K6D405</accession>
<dbReference type="PATRIC" id="fig|1131731.3.peg.4143"/>
<feature type="transmembrane region" description="Helical" evidence="5">
    <location>
        <begin position="484"/>
        <end position="506"/>
    </location>
</feature>
<feature type="transmembrane region" description="Helical" evidence="5">
    <location>
        <begin position="315"/>
        <end position="332"/>
    </location>
</feature>
<evidence type="ECO:0000256" key="5">
    <source>
        <dbReference type="SAM" id="Phobius"/>
    </source>
</evidence>
<evidence type="ECO:0000256" key="1">
    <source>
        <dbReference type="ARBA" id="ARBA00004141"/>
    </source>
</evidence>
<dbReference type="PANTHER" id="PTHR37422">
    <property type="entry name" value="TEICHURONIC ACID BIOSYNTHESIS PROTEIN TUAE"/>
    <property type="match status" value="1"/>
</dbReference>
<comment type="subcellular location">
    <subcellularLocation>
        <location evidence="1">Membrane</location>
        <topology evidence="1">Multi-pass membrane protein</topology>
    </subcellularLocation>
</comment>
<reference evidence="7 8" key="1">
    <citation type="journal article" date="2012" name="Front. Microbiol.">
        <title>Redundancy and modularity in membrane-associated dissimilatory nitrate reduction in Bacillus.</title>
        <authorList>
            <person name="Heylen K."/>
            <person name="Keltjens J."/>
        </authorList>
    </citation>
    <scope>NUCLEOTIDE SEQUENCE [LARGE SCALE GENOMIC DNA]</scope>
    <source>
        <strain evidence="7 8">LMG 9581</strain>
    </source>
</reference>
<feature type="transmembrane region" description="Helical" evidence="5">
    <location>
        <begin position="550"/>
        <end position="569"/>
    </location>
</feature>
<feature type="transmembrane region" description="Helical" evidence="5">
    <location>
        <begin position="240"/>
        <end position="258"/>
    </location>
</feature>
<feature type="transmembrane region" description="Helical" evidence="5">
    <location>
        <begin position="526"/>
        <end position="544"/>
    </location>
</feature>
<dbReference type="InterPro" id="IPR051533">
    <property type="entry name" value="WaaL-like"/>
</dbReference>
<protein>
    <submittedName>
        <fullName evidence="7">O-antigen polymerase</fullName>
    </submittedName>
</protein>
<sequence length="581" mass="64461">MSNNYSKYYKKTKADATKDNKKTNIEATKDNRDVAEAQKIDKTIYGILLAILAILPLLTRTKVIDFTSPQITNSSIGSGTVGDVFTYYKFIFLVIATSILIILFLYRTFGIGIPIKKSFINIPLAILALFVTLSALFAPYKSLALVGMYNRHEGAITYLCYFTLFFIAVNLTYTKKMLHNVIYALYPIVIVNALLGLLGFYGVDLIKSSFVRSILLPKGLTEDMIGTGSQFITTINHGNYVSGISVVLIAIFMMMFILDKNKIRQALNTLLATLSFAMLLSSLSRSGFLTFVIILPVLVILLVRSSEKAKSYGKLAIQLVLFAIIFVAMTTHNPKVWDESVGMFVAKNPFANDQQAIGATSLALNSDHYDLKNGSSVILNKEIADQYQKFAKEQLNKVLLFPTAYADSNDKTADEFQLPQLPESGIGAGSGRLFIWGNTFDLIKQRPLVGYGLDTFSYHFPQNDPEKIAALETHTVIVDKPHNLYINILYGSGVLALLALLALLAVPFVKAVKTVFTQQLDNEQSIVFISLFIGWIAYLMQALFNDSVIGTAPIFWVIFGISVAIVRGLEVNNEKSFEEKN</sequence>
<dbReference type="STRING" id="1131731.BAZO_20313"/>
<keyword evidence="8" id="KW-1185">Reference proteome</keyword>
<organism evidence="7 8">
    <name type="scientific">Schinkia azotoformans LMG 9581</name>
    <dbReference type="NCBI Taxonomy" id="1131731"/>
    <lineage>
        <taxon>Bacteria</taxon>
        <taxon>Bacillati</taxon>
        <taxon>Bacillota</taxon>
        <taxon>Bacilli</taxon>
        <taxon>Bacillales</taxon>
        <taxon>Bacillaceae</taxon>
        <taxon>Calidifontibacillus/Schinkia group</taxon>
        <taxon>Schinkia</taxon>
    </lineage>
</organism>
<gene>
    <name evidence="7" type="ORF">BAZO_20313</name>
</gene>